<keyword evidence="5" id="KW-0547">Nucleotide-binding</keyword>
<dbReference type="InterPro" id="IPR003594">
    <property type="entry name" value="HATPase_dom"/>
</dbReference>
<evidence type="ECO:0000313" key="7">
    <source>
        <dbReference type="Proteomes" id="UP000229681"/>
    </source>
</evidence>
<keyword evidence="5" id="KW-0067">ATP-binding</keyword>
<dbReference type="EMBL" id="PGTL01000003">
    <property type="protein sequence ID" value="PJF43166.1"/>
    <property type="molecule type" value="Genomic_DNA"/>
</dbReference>
<protein>
    <submittedName>
        <fullName evidence="5">ATP-binding protein</fullName>
    </submittedName>
</protein>
<proteinExistence type="predicted"/>
<dbReference type="Gene3D" id="3.30.565.10">
    <property type="entry name" value="Histidine kinase-like ATPase, C-terminal domain"/>
    <property type="match status" value="1"/>
</dbReference>
<feature type="compositionally biased region" description="Basic and acidic residues" evidence="2">
    <location>
        <begin position="93"/>
        <end position="118"/>
    </location>
</feature>
<feature type="domain" description="Histidine kinase/HSP90-like ATPase" evidence="3">
    <location>
        <begin position="34"/>
        <end position="148"/>
    </location>
</feature>
<evidence type="ECO:0000259" key="3">
    <source>
        <dbReference type="Pfam" id="PF13581"/>
    </source>
</evidence>
<dbReference type="GO" id="GO:0004674">
    <property type="term" value="F:protein serine/threonine kinase activity"/>
    <property type="evidence" value="ECO:0007669"/>
    <property type="project" value="UniProtKB-KW"/>
</dbReference>
<dbReference type="PANTHER" id="PTHR35526">
    <property type="entry name" value="ANTI-SIGMA-F FACTOR RSBW-RELATED"/>
    <property type="match status" value="1"/>
</dbReference>
<accession>A0A2M8PIQ1</accession>
<dbReference type="Proteomes" id="UP000229681">
    <property type="component" value="Unassembled WGS sequence"/>
</dbReference>
<gene>
    <name evidence="4" type="ORF">CUN49_00445</name>
    <name evidence="5" type="ORF">CUN50_01100</name>
</gene>
<keyword evidence="1" id="KW-0418">Kinase</keyword>
<dbReference type="Proteomes" id="UP000228947">
    <property type="component" value="Unassembled WGS sequence"/>
</dbReference>
<dbReference type="EMBL" id="PGTM01000002">
    <property type="protein sequence ID" value="PJF37425.1"/>
    <property type="molecule type" value="Genomic_DNA"/>
</dbReference>
<dbReference type="AlphaFoldDB" id="A0A2M8Q052"/>
<dbReference type="InterPro" id="IPR050267">
    <property type="entry name" value="Anti-sigma-factor_SerPK"/>
</dbReference>
<accession>A0A2M8Q052</accession>
<feature type="region of interest" description="Disordered" evidence="2">
    <location>
        <begin position="92"/>
        <end position="118"/>
    </location>
</feature>
<evidence type="ECO:0000313" key="4">
    <source>
        <dbReference type="EMBL" id="PJF37425.1"/>
    </source>
</evidence>
<evidence type="ECO:0000313" key="6">
    <source>
        <dbReference type="Proteomes" id="UP000228947"/>
    </source>
</evidence>
<dbReference type="CDD" id="cd16936">
    <property type="entry name" value="HATPase_RsbW-like"/>
    <property type="match status" value="1"/>
</dbReference>
<dbReference type="InterPro" id="IPR036890">
    <property type="entry name" value="HATPase_C_sf"/>
</dbReference>
<dbReference type="Pfam" id="PF13581">
    <property type="entry name" value="HATPase_c_2"/>
    <property type="match status" value="1"/>
</dbReference>
<reference evidence="6 7" key="1">
    <citation type="submission" date="2017-11" db="EMBL/GenBank/DDBJ databases">
        <title>Evolution of Phototrophy in the Chloroflexi Phylum Driven by Horizontal Gene Transfer.</title>
        <authorList>
            <person name="Ward L.M."/>
            <person name="Hemp J."/>
            <person name="Shih P.M."/>
            <person name="Mcglynn S.E."/>
            <person name="Fischer W."/>
        </authorList>
    </citation>
    <scope>NUCLEOTIDE SEQUENCE [LARGE SCALE GENOMIC DNA]</scope>
    <source>
        <strain evidence="5">CP1_1M</strain>
        <strain evidence="4">JP3_13</strain>
    </source>
</reference>
<name>A0A2M8Q052_9CHLR</name>
<evidence type="ECO:0000256" key="1">
    <source>
        <dbReference type="ARBA" id="ARBA00022527"/>
    </source>
</evidence>
<organism evidence="5 6">
    <name type="scientific">Candidatus Thermofonsia Clade 1 bacterium</name>
    <dbReference type="NCBI Taxonomy" id="2364210"/>
    <lineage>
        <taxon>Bacteria</taxon>
        <taxon>Bacillati</taxon>
        <taxon>Chloroflexota</taxon>
        <taxon>Candidatus Thermofontia</taxon>
        <taxon>Candidatus Thermofonsia Clade 1</taxon>
    </lineage>
</organism>
<evidence type="ECO:0000313" key="5">
    <source>
        <dbReference type="EMBL" id="PJF43166.1"/>
    </source>
</evidence>
<keyword evidence="1" id="KW-0808">Transferase</keyword>
<evidence type="ECO:0000256" key="2">
    <source>
        <dbReference type="SAM" id="MobiDB-lite"/>
    </source>
</evidence>
<dbReference type="SUPFAM" id="SSF55874">
    <property type="entry name" value="ATPase domain of HSP90 chaperone/DNA topoisomerase II/histidine kinase"/>
    <property type="match status" value="1"/>
</dbReference>
<comment type="caution">
    <text evidence="5">The sequence shown here is derived from an EMBL/GenBank/DDBJ whole genome shotgun (WGS) entry which is preliminary data.</text>
</comment>
<dbReference type="PANTHER" id="PTHR35526:SF3">
    <property type="entry name" value="ANTI-SIGMA-F FACTOR RSBW"/>
    <property type="match status" value="1"/>
</dbReference>
<dbReference type="GO" id="GO:0005524">
    <property type="term" value="F:ATP binding"/>
    <property type="evidence" value="ECO:0007669"/>
    <property type="project" value="UniProtKB-KW"/>
</dbReference>
<sequence>MSPSLSEGEPLAVSEQRPIKSVEIYLPSILGYEKIARNAAAAIAQEMGFSEDRIEDLQTAVAEACMNAIEHGNRSERSAKVTVLLTAAESGELEVKVTDEGHTPLPDERPQPGSSADHRGWGMFFIEQLMDKVEFSRLPEGGNSVRMVIYLTPERAQGDQGAAASQEAPPSAE</sequence>
<keyword evidence="1" id="KW-0723">Serine/threonine-protein kinase</keyword>